<evidence type="ECO:0000256" key="1">
    <source>
        <dbReference type="ARBA" id="ARBA00005860"/>
    </source>
</evidence>
<feature type="binding site" evidence="8">
    <location>
        <position position="277"/>
    </location>
    <ligand>
        <name>Zn(2+)</name>
        <dbReference type="ChEBI" id="CHEBI:29105"/>
        <note>catalytic</note>
    </ligand>
</feature>
<feature type="binding site" evidence="8">
    <location>
        <position position="208"/>
    </location>
    <ligand>
        <name>Zn(2+)</name>
        <dbReference type="ChEBI" id="CHEBI:29105"/>
        <note>catalytic</note>
    </ligand>
</feature>
<keyword evidence="2" id="KW-0645">Protease</keyword>
<protein>
    <recommendedName>
        <fullName evidence="10">IPT/TIG domain-containing protein</fullName>
    </recommendedName>
</protein>
<evidence type="ECO:0000313" key="11">
    <source>
        <dbReference type="EMBL" id="KYQ89712.1"/>
    </source>
</evidence>
<evidence type="ECO:0000256" key="6">
    <source>
        <dbReference type="ARBA" id="ARBA00023049"/>
    </source>
</evidence>
<dbReference type="Proteomes" id="UP000076078">
    <property type="component" value="Unassembled WGS sequence"/>
</dbReference>
<dbReference type="SUPFAM" id="SSF81296">
    <property type="entry name" value="E set domains"/>
    <property type="match status" value="1"/>
</dbReference>
<dbReference type="GO" id="GO:0004222">
    <property type="term" value="F:metalloendopeptidase activity"/>
    <property type="evidence" value="ECO:0007669"/>
    <property type="project" value="InterPro"/>
</dbReference>
<dbReference type="OrthoDB" id="527990at2759"/>
<dbReference type="Gene3D" id="2.30.34.10">
    <property type="entry name" value="Leishmanolysin domain 4"/>
    <property type="match status" value="1"/>
</dbReference>
<dbReference type="FunFam" id="3.90.132.10:FF:000001">
    <property type="entry name" value="leishmanolysin-like peptidase isoform X2"/>
    <property type="match status" value="1"/>
</dbReference>
<feature type="transmembrane region" description="Helical" evidence="9">
    <location>
        <begin position="607"/>
        <end position="629"/>
    </location>
</feature>
<evidence type="ECO:0000256" key="7">
    <source>
        <dbReference type="PIRSR" id="PIRSR601577-1"/>
    </source>
</evidence>
<dbReference type="FunCoup" id="A0A151Z6X4">
    <property type="interactions" value="63"/>
</dbReference>
<evidence type="ECO:0000256" key="4">
    <source>
        <dbReference type="ARBA" id="ARBA00022801"/>
    </source>
</evidence>
<name>A0A151Z6X4_TIELA</name>
<comment type="similarity">
    <text evidence="1">Belongs to the peptidase M8 family.</text>
</comment>
<dbReference type="PRINTS" id="PR00782">
    <property type="entry name" value="LSHMANOLYSIN"/>
</dbReference>
<proteinExistence type="inferred from homology"/>
<keyword evidence="5 8" id="KW-0862">Zinc</keyword>
<keyword evidence="9" id="KW-1133">Transmembrane helix</keyword>
<dbReference type="InterPro" id="IPR014756">
    <property type="entry name" value="Ig_E-set"/>
</dbReference>
<dbReference type="GO" id="GO:0005737">
    <property type="term" value="C:cytoplasm"/>
    <property type="evidence" value="ECO:0007669"/>
    <property type="project" value="TreeGrafter"/>
</dbReference>
<evidence type="ECO:0000256" key="9">
    <source>
        <dbReference type="SAM" id="Phobius"/>
    </source>
</evidence>
<gene>
    <name evidence="11" type="ORF">DLAC_09680</name>
</gene>
<dbReference type="GO" id="GO:0016020">
    <property type="term" value="C:membrane"/>
    <property type="evidence" value="ECO:0007669"/>
    <property type="project" value="InterPro"/>
</dbReference>
<dbReference type="InterPro" id="IPR002909">
    <property type="entry name" value="IPT_dom"/>
</dbReference>
<keyword evidence="9" id="KW-0812">Transmembrane</keyword>
<keyword evidence="6 8" id="KW-0482">Metalloprotease</keyword>
<evidence type="ECO:0000259" key="10">
    <source>
        <dbReference type="Pfam" id="PF01833"/>
    </source>
</evidence>
<dbReference type="InterPro" id="IPR013783">
    <property type="entry name" value="Ig-like_fold"/>
</dbReference>
<evidence type="ECO:0000256" key="2">
    <source>
        <dbReference type="ARBA" id="ARBA00022670"/>
    </source>
</evidence>
<dbReference type="GO" id="GO:0046872">
    <property type="term" value="F:metal ion binding"/>
    <property type="evidence" value="ECO:0007669"/>
    <property type="project" value="UniProtKB-KW"/>
</dbReference>
<evidence type="ECO:0000256" key="8">
    <source>
        <dbReference type="PIRSR" id="PIRSR601577-2"/>
    </source>
</evidence>
<keyword evidence="3 8" id="KW-0479">Metal-binding</keyword>
<dbReference type="EMBL" id="LODT01000039">
    <property type="protein sequence ID" value="KYQ89712.1"/>
    <property type="molecule type" value="Genomic_DNA"/>
</dbReference>
<dbReference type="InParanoid" id="A0A151Z6X4"/>
<comment type="cofactor">
    <cofactor evidence="8">
        <name>Zn(2+)</name>
        <dbReference type="ChEBI" id="CHEBI:29105"/>
    </cofactor>
    <text evidence="8">Binds 1 zinc ion per subunit.</text>
</comment>
<sequence>MNKNSPVNLELQQYRESLSRNNMNSDMRLGGRDIQQVQLSLNNTTPIRILMYTDSLDPQNDPNYSCTQAGAVIQNAGASYTCTAEDVLSASQKDYLVNNLLSKAKEILSSTLYLEALTQPIQVASCPASSPITVPSTFNNPGVADIDLVVLVTARPIQTQGVLAFGFNCQTFNGRTVTSQLNFNPKSVIMEATKYNFNFGVALHELSHVLGFNEGQFNTAGIIESYSKTITSDGSSVNARRIISPKVLAFAKAHFGCPQLTGVELEDQGGGGTADSHWEKRIFNNEYMTGTASHYPIFSNLTLALFEDLGYYAINHQYAQQLVWGYGLGCSFCSGKCSSWGNSLLYCTEQDNADDDHCSYDRVAKAACSVKSQSGIPAYYQWAGAGKGGDELPDFCPFFEGYSNEYCVDDTIPDDQSLILKTFEVYGNTSRCFVSSLLKNAPSLEGSKARCYPQACQAVEKLKIKVASFWYDCPYGESIKVEGFTGELKCPDGNELCINVPTDNTWPIFTSIEPSSGGPGDKITITGENFNNSTYVEINEILCEDVVVLNSTYLTCTISEDYADITNLIEQEYNVYVVNQDTDKNDVGTINFKIPPSSVLNWAKSHWYIILIGALVVVGAVVFIWRCCCSSRKTNRSSKLSRV</sequence>
<feature type="domain" description="IPT/TIG" evidence="10">
    <location>
        <begin position="507"/>
        <end position="581"/>
    </location>
</feature>
<keyword evidence="4" id="KW-0378">Hydrolase</keyword>
<keyword evidence="9" id="KW-0472">Membrane</keyword>
<reference evidence="11 12" key="1">
    <citation type="submission" date="2015-12" db="EMBL/GenBank/DDBJ databases">
        <title>Dictyostelia acquired genes for synthesis and detection of signals that induce cell-type specialization by lateral gene transfer from prokaryotes.</title>
        <authorList>
            <person name="Gloeckner G."/>
            <person name="Schaap P."/>
        </authorList>
    </citation>
    <scope>NUCLEOTIDE SEQUENCE [LARGE SCALE GENOMIC DNA]</scope>
    <source>
        <strain evidence="11 12">TK</strain>
    </source>
</reference>
<dbReference type="GO" id="GO:0007155">
    <property type="term" value="P:cell adhesion"/>
    <property type="evidence" value="ECO:0007669"/>
    <property type="project" value="InterPro"/>
</dbReference>
<dbReference type="Pfam" id="PF01457">
    <property type="entry name" value="Peptidase_M8"/>
    <property type="match status" value="1"/>
</dbReference>
<dbReference type="PANTHER" id="PTHR10942">
    <property type="entry name" value="LEISHMANOLYSIN-LIKE PEPTIDASE"/>
    <property type="match status" value="1"/>
</dbReference>
<evidence type="ECO:0000256" key="3">
    <source>
        <dbReference type="ARBA" id="ARBA00022723"/>
    </source>
</evidence>
<dbReference type="Gene3D" id="3.90.132.10">
    <property type="entry name" value="Leishmanolysin , domain 2"/>
    <property type="match status" value="1"/>
</dbReference>
<comment type="caution">
    <text evidence="11">The sequence shown here is derived from an EMBL/GenBank/DDBJ whole genome shotgun (WGS) entry which is preliminary data.</text>
</comment>
<dbReference type="STRING" id="361077.A0A151Z6X4"/>
<dbReference type="Gene3D" id="3.10.170.20">
    <property type="match status" value="1"/>
</dbReference>
<feature type="binding site" evidence="8">
    <location>
        <position position="204"/>
    </location>
    <ligand>
        <name>Zn(2+)</name>
        <dbReference type="ChEBI" id="CHEBI:29105"/>
        <note>catalytic</note>
    </ligand>
</feature>
<organism evidence="11 12">
    <name type="scientific">Tieghemostelium lacteum</name>
    <name type="common">Slime mold</name>
    <name type="synonym">Dictyostelium lacteum</name>
    <dbReference type="NCBI Taxonomy" id="361077"/>
    <lineage>
        <taxon>Eukaryota</taxon>
        <taxon>Amoebozoa</taxon>
        <taxon>Evosea</taxon>
        <taxon>Eumycetozoa</taxon>
        <taxon>Dictyostelia</taxon>
        <taxon>Dictyosteliales</taxon>
        <taxon>Raperosteliaceae</taxon>
        <taxon>Tieghemostelium</taxon>
    </lineage>
</organism>
<dbReference type="SUPFAM" id="SSF55486">
    <property type="entry name" value="Metalloproteases ('zincins'), catalytic domain"/>
    <property type="match status" value="1"/>
</dbReference>
<dbReference type="PANTHER" id="PTHR10942:SF51">
    <property type="entry name" value="IPT_TIG DOMAIN-CONTAINING PROTEIN"/>
    <property type="match status" value="1"/>
</dbReference>
<dbReference type="Pfam" id="PF01833">
    <property type="entry name" value="TIG"/>
    <property type="match status" value="1"/>
</dbReference>
<dbReference type="CDD" id="cd00603">
    <property type="entry name" value="IPT_PCSR"/>
    <property type="match status" value="1"/>
</dbReference>
<dbReference type="GO" id="GO:0006508">
    <property type="term" value="P:proteolysis"/>
    <property type="evidence" value="ECO:0007669"/>
    <property type="project" value="UniProtKB-KW"/>
</dbReference>
<feature type="active site" evidence="7">
    <location>
        <position position="205"/>
    </location>
</feature>
<dbReference type="InterPro" id="IPR001577">
    <property type="entry name" value="Peptidase_M8"/>
</dbReference>
<dbReference type="Gene3D" id="2.60.40.10">
    <property type="entry name" value="Immunoglobulins"/>
    <property type="match status" value="1"/>
</dbReference>
<keyword evidence="12" id="KW-1185">Reference proteome</keyword>
<accession>A0A151Z6X4</accession>
<evidence type="ECO:0000256" key="5">
    <source>
        <dbReference type="ARBA" id="ARBA00022833"/>
    </source>
</evidence>
<dbReference type="AlphaFoldDB" id="A0A151Z6X4"/>
<dbReference type="OMA" id="AENHFGC"/>
<evidence type="ECO:0000313" key="12">
    <source>
        <dbReference type="Proteomes" id="UP000076078"/>
    </source>
</evidence>
<dbReference type="Gene3D" id="2.10.55.10">
    <property type="entry name" value="Leishmanolysin domain 3"/>
    <property type="match status" value="1"/>
</dbReference>